<dbReference type="Gene3D" id="2.40.50.870">
    <property type="entry name" value="Protein of unknown function (DUF3299)"/>
    <property type="match status" value="1"/>
</dbReference>
<organism evidence="1 2">
    <name type="scientific">Candidatus Accumulibacter meliphilus</name>
    <dbReference type="NCBI Taxonomy" id="2211374"/>
    <lineage>
        <taxon>Bacteria</taxon>
        <taxon>Pseudomonadati</taxon>
        <taxon>Pseudomonadota</taxon>
        <taxon>Betaproteobacteria</taxon>
        <taxon>Candidatus Accumulibacter</taxon>
    </lineage>
</organism>
<dbReference type="EMBL" id="QPGA01000068">
    <property type="protein sequence ID" value="RDE48952.1"/>
    <property type="molecule type" value="Genomic_DNA"/>
</dbReference>
<sequence>MACLAHFACRRPHTTELNMKRLLLLVTLIFATPLLAANPWPEITWDHLVPKDWDPSAEFKTLDLTTMQDSDPRAMEALEKLKHAWENAPGEPAMNGRKGRIAGYALPLERQGDKVTEFLLVPYFGACIHTPPPPANQIIHAKSAKPLAGVKMMVPVWVYGEFTLQRADTTWGIAGYQLRVDKIEPYEEPRDEARKQ</sequence>
<reference evidence="1 2" key="1">
    <citation type="submission" date="2018-05" db="EMBL/GenBank/DDBJ databases">
        <title>Integrated omic analyses show evidence that a Ca. Accumulibacter phosphatis strain performs denitrification under micro-aerobic conditions.</title>
        <authorList>
            <person name="Camejo P.Y."/>
            <person name="Katherine M.D."/>
            <person name="Daniel N.R."/>
        </authorList>
    </citation>
    <scope>NUCLEOTIDE SEQUENCE [LARGE SCALE GENOMIC DNA]</scope>
    <source>
        <strain evidence="1">UW-LDO-IC</strain>
    </source>
</reference>
<name>A0A369XJH0_9PROT</name>
<accession>A0A369XJH0</accession>
<dbReference type="Pfam" id="PF11736">
    <property type="entry name" value="DUF3299"/>
    <property type="match status" value="1"/>
</dbReference>
<evidence type="ECO:0000313" key="1">
    <source>
        <dbReference type="EMBL" id="RDE48952.1"/>
    </source>
</evidence>
<proteinExistence type="predicted"/>
<protein>
    <submittedName>
        <fullName evidence="1">DUF3299 domain-containing protein</fullName>
    </submittedName>
</protein>
<evidence type="ECO:0000313" key="2">
    <source>
        <dbReference type="Proteomes" id="UP000253831"/>
    </source>
</evidence>
<comment type="caution">
    <text evidence="1">The sequence shown here is derived from an EMBL/GenBank/DDBJ whole genome shotgun (WGS) entry which is preliminary data.</text>
</comment>
<dbReference type="InterPro" id="IPR021727">
    <property type="entry name" value="DUF3299"/>
</dbReference>
<dbReference type="Proteomes" id="UP000253831">
    <property type="component" value="Unassembled WGS sequence"/>
</dbReference>
<gene>
    <name evidence="1" type="ORF">DVS81_19320</name>
</gene>
<dbReference type="AlphaFoldDB" id="A0A369XJH0"/>